<keyword evidence="2" id="KW-1185">Reference proteome</keyword>
<protein>
    <submittedName>
        <fullName evidence="1">Uncharacterized protein</fullName>
    </submittedName>
</protein>
<accession>A0A9W6GZG9</accession>
<dbReference type="Gene3D" id="3.40.190.290">
    <property type="match status" value="1"/>
</dbReference>
<dbReference type="Proteomes" id="UP001144323">
    <property type="component" value="Unassembled WGS sequence"/>
</dbReference>
<gene>
    <name evidence="1" type="ORF">LMG27198_49600</name>
</gene>
<dbReference type="AlphaFoldDB" id="A0A9W6GZG9"/>
<sequence length="92" mass="9910">MPALPHLVRRPRQIFDRSTRQAVEDGLGIGVGPLPTLAIDIASRRLTTPLPDILFPRTGYVSIIPQQAESGKHAASFVDWLVGEPQGAVGDT</sequence>
<proteinExistence type="predicted"/>
<dbReference type="SUPFAM" id="SSF53850">
    <property type="entry name" value="Periplasmic binding protein-like II"/>
    <property type="match status" value="1"/>
</dbReference>
<name>A0A9W6GZG9_9HYPH</name>
<organism evidence="1 2">
    <name type="scientific">Methylocystis echinoides</name>
    <dbReference type="NCBI Taxonomy" id="29468"/>
    <lineage>
        <taxon>Bacteria</taxon>
        <taxon>Pseudomonadati</taxon>
        <taxon>Pseudomonadota</taxon>
        <taxon>Alphaproteobacteria</taxon>
        <taxon>Hyphomicrobiales</taxon>
        <taxon>Methylocystaceae</taxon>
        <taxon>Methylocystis</taxon>
    </lineage>
</organism>
<reference evidence="1" key="1">
    <citation type="journal article" date="2023" name="Int. J. Syst. Evol. Microbiol.">
        <title>Methylocystis iwaonis sp. nov., a type II methane-oxidizing bacterium from surface soil of a rice paddy field in Japan, and emended description of the genus Methylocystis (ex Whittenbury et al. 1970) Bowman et al. 1993.</title>
        <authorList>
            <person name="Kaise H."/>
            <person name="Sawadogo J.B."/>
            <person name="Alam M.S."/>
            <person name="Ueno C."/>
            <person name="Dianou D."/>
            <person name="Shinjo R."/>
            <person name="Asakawa S."/>
        </authorList>
    </citation>
    <scope>NUCLEOTIDE SEQUENCE</scope>
    <source>
        <strain evidence="1">LMG27198</strain>
    </source>
</reference>
<evidence type="ECO:0000313" key="1">
    <source>
        <dbReference type="EMBL" id="GLI95968.1"/>
    </source>
</evidence>
<evidence type="ECO:0000313" key="2">
    <source>
        <dbReference type="Proteomes" id="UP001144323"/>
    </source>
</evidence>
<dbReference type="EMBL" id="BSEC01000006">
    <property type="protein sequence ID" value="GLI95968.1"/>
    <property type="molecule type" value="Genomic_DNA"/>
</dbReference>
<comment type="caution">
    <text evidence="1">The sequence shown here is derived from an EMBL/GenBank/DDBJ whole genome shotgun (WGS) entry which is preliminary data.</text>
</comment>